<dbReference type="InterPro" id="IPR010341">
    <property type="entry name" value="DUF936_pln"/>
</dbReference>
<dbReference type="Gramene" id="PSS02864">
    <property type="protein sequence ID" value="PSS02864"/>
    <property type="gene ID" value="CEY00_Acc33676"/>
</dbReference>
<comment type="caution">
    <text evidence="2">The sequence shown here is derived from an EMBL/GenBank/DDBJ whole genome shotgun (WGS) entry which is preliminary data.</text>
</comment>
<keyword evidence="2" id="KW-0528">Neurotoxin</keyword>
<dbReference type="InterPro" id="IPR049172">
    <property type="entry name" value="DUF6857_pln"/>
</dbReference>
<dbReference type="STRING" id="1590841.A0A2R6Q6H2"/>
<proteinExistence type="predicted"/>
<dbReference type="OrthoDB" id="773154at2759"/>
<dbReference type="AlphaFoldDB" id="A0A2R6Q6H2"/>
<evidence type="ECO:0000313" key="2">
    <source>
        <dbReference type="EMBL" id="PSS02864.1"/>
    </source>
</evidence>
<feature type="domain" description="DUF6857" evidence="1">
    <location>
        <begin position="6"/>
        <end position="133"/>
    </location>
</feature>
<evidence type="ECO:0000313" key="3">
    <source>
        <dbReference type="Proteomes" id="UP000241394"/>
    </source>
</evidence>
<evidence type="ECO:0000259" key="1">
    <source>
        <dbReference type="Pfam" id="PF21647"/>
    </source>
</evidence>
<organism evidence="2 3">
    <name type="scientific">Actinidia chinensis var. chinensis</name>
    <name type="common">Chinese soft-hair kiwi</name>
    <dbReference type="NCBI Taxonomy" id="1590841"/>
    <lineage>
        <taxon>Eukaryota</taxon>
        <taxon>Viridiplantae</taxon>
        <taxon>Streptophyta</taxon>
        <taxon>Embryophyta</taxon>
        <taxon>Tracheophyta</taxon>
        <taxon>Spermatophyta</taxon>
        <taxon>Magnoliopsida</taxon>
        <taxon>eudicotyledons</taxon>
        <taxon>Gunneridae</taxon>
        <taxon>Pentapetalae</taxon>
        <taxon>asterids</taxon>
        <taxon>Ericales</taxon>
        <taxon>Actinidiaceae</taxon>
        <taxon>Actinidia</taxon>
    </lineage>
</organism>
<dbReference type="OMA" id="SKDNRME"/>
<dbReference type="Proteomes" id="UP000241394">
    <property type="component" value="Chromosome LG19"/>
</dbReference>
<accession>A0A2R6Q6H2</accession>
<protein>
    <submittedName>
        <fullName evidence="2">Botulinum neurotoxin A heavy chain like</fullName>
    </submittedName>
</protein>
<dbReference type="PANTHER" id="PTHR31928">
    <property type="entry name" value="EXPRESSED PROTEIN"/>
    <property type="match status" value="1"/>
</dbReference>
<keyword evidence="3" id="KW-1185">Reference proteome</keyword>
<reference evidence="2 3" key="1">
    <citation type="submission" date="2017-07" db="EMBL/GenBank/DDBJ databases">
        <title>An improved, manually edited Actinidia chinensis var. chinensis (kiwifruit) genome highlights the challenges associated with draft genomes and gene prediction in plants.</title>
        <authorList>
            <person name="Pilkington S."/>
            <person name="Crowhurst R."/>
            <person name="Hilario E."/>
            <person name="Nardozza S."/>
            <person name="Fraser L."/>
            <person name="Peng Y."/>
            <person name="Gunaseelan K."/>
            <person name="Simpson R."/>
            <person name="Tahir J."/>
            <person name="Deroles S."/>
            <person name="Templeton K."/>
            <person name="Luo Z."/>
            <person name="Davy M."/>
            <person name="Cheng C."/>
            <person name="Mcneilage M."/>
            <person name="Scaglione D."/>
            <person name="Liu Y."/>
            <person name="Zhang Q."/>
            <person name="Datson P."/>
            <person name="De Silva N."/>
            <person name="Gardiner S."/>
            <person name="Bassett H."/>
            <person name="Chagne D."/>
            <person name="Mccallum J."/>
            <person name="Dzierzon H."/>
            <person name="Deng C."/>
            <person name="Wang Y.-Y."/>
            <person name="Barron N."/>
            <person name="Manako K."/>
            <person name="Bowen J."/>
            <person name="Foster T."/>
            <person name="Erridge Z."/>
            <person name="Tiffin H."/>
            <person name="Waite C."/>
            <person name="Davies K."/>
            <person name="Grierson E."/>
            <person name="Laing W."/>
            <person name="Kirk R."/>
            <person name="Chen X."/>
            <person name="Wood M."/>
            <person name="Montefiori M."/>
            <person name="Brummell D."/>
            <person name="Schwinn K."/>
            <person name="Catanach A."/>
            <person name="Fullerton C."/>
            <person name="Li D."/>
            <person name="Meiyalaghan S."/>
            <person name="Nieuwenhuizen N."/>
            <person name="Read N."/>
            <person name="Prakash R."/>
            <person name="Hunter D."/>
            <person name="Zhang H."/>
            <person name="Mckenzie M."/>
            <person name="Knabel M."/>
            <person name="Harris A."/>
            <person name="Allan A."/>
            <person name="Chen A."/>
            <person name="Janssen B."/>
            <person name="Plunkett B."/>
            <person name="Dwamena C."/>
            <person name="Voogd C."/>
            <person name="Leif D."/>
            <person name="Lafferty D."/>
            <person name="Souleyre E."/>
            <person name="Varkonyi-Gasic E."/>
            <person name="Gambi F."/>
            <person name="Hanley J."/>
            <person name="Yao J.-L."/>
            <person name="Cheung J."/>
            <person name="David K."/>
            <person name="Warren B."/>
            <person name="Marsh K."/>
            <person name="Snowden K."/>
            <person name="Lin-Wang K."/>
            <person name="Brian L."/>
            <person name="Martinez-Sanchez M."/>
            <person name="Wang M."/>
            <person name="Ileperuma N."/>
            <person name="Macnee N."/>
            <person name="Campin R."/>
            <person name="Mcatee P."/>
            <person name="Drummond R."/>
            <person name="Espley R."/>
            <person name="Ireland H."/>
            <person name="Wu R."/>
            <person name="Atkinson R."/>
            <person name="Karunairetnam S."/>
            <person name="Bulley S."/>
            <person name="Chunkath S."/>
            <person name="Hanley Z."/>
            <person name="Storey R."/>
            <person name="Thrimawithana A."/>
            <person name="Thomson S."/>
            <person name="David C."/>
            <person name="Testolin R."/>
        </authorList>
    </citation>
    <scope>NUCLEOTIDE SEQUENCE [LARGE SCALE GENOMIC DNA]</scope>
    <source>
        <strain evidence="3">cv. Red5</strain>
        <tissue evidence="2">Young leaf</tissue>
    </source>
</reference>
<keyword evidence="2" id="KW-0800">Toxin</keyword>
<gene>
    <name evidence="2" type="ORF">CEY00_Acc33676</name>
</gene>
<dbReference type="PANTHER" id="PTHR31928:SF12">
    <property type="entry name" value="DUF3741 DOMAIN-CONTAINING PROTEIN"/>
    <property type="match status" value="1"/>
</dbReference>
<sequence length="143" mass="16427">MACMVRNQRKNGDVAVRSKDNRMEWVRGSTLGGAAELACTLQDESRRSFMGYVENFLDEVESKTSTMNSHSQIVGMMYQIKRMNDIVKNKANYEKNGWRGSFTLDDLEIEACVRVRNKIYEDLLKNIVRTAVAFDKMKVEGQD</sequence>
<dbReference type="InParanoid" id="A0A2R6Q6H2"/>
<name>A0A2R6Q6H2_ACTCC</name>
<reference evidence="3" key="2">
    <citation type="journal article" date="2018" name="BMC Genomics">
        <title>A manually annotated Actinidia chinensis var. chinensis (kiwifruit) genome highlights the challenges associated with draft genomes and gene prediction in plants.</title>
        <authorList>
            <person name="Pilkington S.M."/>
            <person name="Crowhurst R."/>
            <person name="Hilario E."/>
            <person name="Nardozza S."/>
            <person name="Fraser L."/>
            <person name="Peng Y."/>
            <person name="Gunaseelan K."/>
            <person name="Simpson R."/>
            <person name="Tahir J."/>
            <person name="Deroles S.C."/>
            <person name="Templeton K."/>
            <person name="Luo Z."/>
            <person name="Davy M."/>
            <person name="Cheng C."/>
            <person name="McNeilage M."/>
            <person name="Scaglione D."/>
            <person name="Liu Y."/>
            <person name="Zhang Q."/>
            <person name="Datson P."/>
            <person name="De Silva N."/>
            <person name="Gardiner S.E."/>
            <person name="Bassett H."/>
            <person name="Chagne D."/>
            <person name="McCallum J."/>
            <person name="Dzierzon H."/>
            <person name="Deng C."/>
            <person name="Wang Y.Y."/>
            <person name="Barron L."/>
            <person name="Manako K."/>
            <person name="Bowen J."/>
            <person name="Foster T.M."/>
            <person name="Erridge Z.A."/>
            <person name="Tiffin H."/>
            <person name="Waite C.N."/>
            <person name="Davies K.M."/>
            <person name="Grierson E.P."/>
            <person name="Laing W.A."/>
            <person name="Kirk R."/>
            <person name="Chen X."/>
            <person name="Wood M."/>
            <person name="Montefiori M."/>
            <person name="Brummell D.A."/>
            <person name="Schwinn K.E."/>
            <person name="Catanach A."/>
            <person name="Fullerton C."/>
            <person name="Li D."/>
            <person name="Meiyalaghan S."/>
            <person name="Nieuwenhuizen N."/>
            <person name="Read N."/>
            <person name="Prakash R."/>
            <person name="Hunter D."/>
            <person name="Zhang H."/>
            <person name="McKenzie M."/>
            <person name="Knabel M."/>
            <person name="Harris A."/>
            <person name="Allan A.C."/>
            <person name="Gleave A."/>
            <person name="Chen A."/>
            <person name="Janssen B.J."/>
            <person name="Plunkett B."/>
            <person name="Ampomah-Dwamena C."/>
            <person name="Voogd C."/>
            <person name="Leif D."/>
            <person name="Lafferty D."/>
            <person name="Souleyre E.J.F."/>
            <person name="Varkonyi-Gasic E."/>
            <person name="Gambi F."/>
            <person name="Hanley J."/>
            <person name="Yao J.L."/>
            <person name="Cheung J."/>
            <person name="David K.M."/>
            <person name="Warren B."/>
            <person name="Marsh K."/>
            <person name="Snowden K.C."/>
            <person name="Lin-Wang K."/>
            <person name="Brian L."/>
            <person name="Martinez-Sanchez M."/>
            <person name="Wang M."/>
            <person name="Ileperuma N."/>
            <person name="Macnee N."/>
            <person name="Campin R."/>
            <person name="McAtee P."/>
            <person name="Drummond R.S.M."/>
            <person name="Espley R.V."/>
            <person name="Ireland H.S."/>
            <person name="Wu R."/>
            <person name="Atkinson R.G."/>
            <person name="Karunairetnam S."/>
            <person name="Bulley S."/>
            <person name="Chunkath S."/>
            <person name="Hanley Z."/>
            <person name="Storey R."/>
            <person name="Thrimawithana A.H."/>
            <person name="Thomson S."/>
            <person name="David C."/>
            <person name="Testolin R."/>
            <person name="Huang H."/>
            <person name="Hellens R.P."/>
            <person name="Schaffer R.J."/>
        </authorList>
    </citation>
    <scope>NUCLEOTIDE SEQUENCE [LARGE SCALE GENOMIC DNA]</scope>
    <source>
        <strain evidence="3">cv. Red5</strain>
    </source>
</reference>
<dbReference type="EMBL" id="NKQK01000019">
    <property type="protein sequence ID" value="PSS02864.1"/>
    <property type="molecule type" value="Genomic_DNA"/>
</dbReference>
<dbReference type="Pfam" id="PF21647">
    <property type="entry name" value="DUF6857"/>
    <property type="match status" value="1"/>
</dbReference>